<dbReference type="Pfam" id="PF03168">
    <property type="entry name" value="LEA_2"/>
    <property type="match status" value="1"/>
</dbReference>
<name>A0AAP0WUB3_LIQFO</name>
<dbReference type="Proteomes" id="UP001415857">
    <property type="component" value="Unassembled WGS sequence"/>
</dbReference>
<proteinExistence type="predicted"/>
<protein>
    <recommendedName>
        <fullName evidence="6">Late embryogenesis abundant protein LEA-2 subgroup domain-containing protein</fullName>
    </recommendedName>
</protein>
<dbReference type="GO" id="GO:0005886">
    <property type="term" value="C:plasma membrane"/>
    <property type="evidence" value="ECO:0007669"/>
    <property type="project" value="TreeGrafter"/>
</dbReference>
<dbReference type="PANTHER" id="PTHR31234">
    <property type="entry name" value="LATE EMBRYOGENESIS ABUNDANT (LEA) HYDROXYPROLINE-RICH GLYCOPROTEIN FAMILY"/>
    <property type="match status" value="1"/>
</dbReference>
<organism evidence="7 8">
    <name type="scientific">Liquidambar formosana</name>
    <name type="common">Formosan gum</name>
    <dbReference type="NCBI Taxonomy" id="63359"/>
    <lineage>
        <taxon>Eukaryota</taxon>
        <taxon>Viridiplantae</taxon>
        <taxon>Streptophyta</taxon>
        <taxon>Embryophyta</taxon>
        <taxon>Tracheophyta</taxon>
        <taxon>Spermatophyta</taxon>
        <taxon>Magnoliopsida</taxon>
        <taxon>eudicotyledons</taxon>
        <taxon>Gunneridae</taxon>
        <taxon>Pentapetalae</taxon>
        <taxon>Saxifragales</taxon>
        <taxon>Altingiaceae</taxon>
        <taxon>Liquidambar</taxon>
    </lineage>
</organism>
<feature type="transmembrane region" description="Helical" evidence="5">
    <location>
        <begin position="76"/>
        <end position="99"/>
    </location>
</feature>
<reference evidence="7 8" key="1">
    <citation type="journal article" date="2024" name="Plant J.">
        <title>Genome sequences and population genomics reveal climatic adaptation and genomic divergence between two closely related sweetgum species.</title>
        <authorList>
            <person name="Xu W.Q."/>
            <person name="Ren C.Q."/>
            <person name="Zhang X.Y."/>
            <person name="Comes H.P."/>
            <person name="Liu X.H."/>
            <person name="Li Y.G."/>
            <person name="Kettle C.J."/>
            <person name="Jalonen R."/>
            <person name="Gaisberger H."/>
            <person name="Ma Y.Z."/>
            <person name="Qiu Y.X."/>
        </authorList>
    </citation>
    <scope>NUCLEOTIDE SEQUENCE [LARGE SCALE GENOMIC DNA]</scope>
    <source>
        <strain evidence="7">Hangzhou</strain>
    </source>
</reference>
<sequence>MEDRRDTVIGYPVEFFRGQSNYQVSHYATTSAAAASTSASATNNNVNTARAHVVQPPTVSHHHQQRPGKSKLSNSCLALIIASISVAVMFVIYAIVSFLNAFEFPEFTLNSVSISPFNLSVHSHTTTTNWNVSFYIRNPNRRMSFSYDMVQASLFYKDAQFLSPGTIPPFSQGTEDSTSVQAKLATSSVYVDDGLRKAILDCWSRRGAAVDLNVKVQALIRFDPGTNSESRGSVWVFCKDVKTEFLSNSTLGTMVGGSMKCKVGVNT</sequence>
<evidence type="ECO:0000259" key="6">
    <source>
        <dbReference type="Pfam" id="PF03168"/>
    </source>
</evidence>
<keyword evidence="2 5" id="KW-0812">Transmembrane</keyword>
<dbReference type="EMBL" id="JBBPBK010000008">
    <property type="protein sequence ID" value="KAK9279787.1"/>
    <property type="molecule type" value="Genomic_DNA"/>
</dbReference>
<dbReference type="PANTHER" id="PTHR31234:SF2">
    <property type="entry name" value="OS05G0199100 PROTEIN"/>
    <property type="match status" value="1"/>
</dbReference>
<keyword evidence="8" id="KW-1185">Reference proteome</keyword>
<evidence type="ECO:0000256" key="5">
    <source>
        <dbReference type="SAM" id="Phobius"/>
    </source>
</evidence>
<dbReference type="AlphaFoldDB" id="A0AAP0WUB3"/>
<keyword evidence="3 5" id="KW-1133">Transmembrane helix</keyword>
<dbReference type="InterPro" id="IPR004864">
    <property type="entry name" value="LEA_2"/>
</dbReference>
<dbReference type="InterPro" id="IPR044839">
    <property type="entry name" value="NDR1-like"/>
</dbReference>
<dbReference type="GO" id="GO:0098542">
    <property type="term" value="P:defense response to other organism"/>
    <property type="evidence" value="ECO:0007669"/>
    <property type="project" value="InterPro"/>
</dbReference>
<comment type="subcellular location">
    <subcellularLocation>
        <location evidence="1">Membrane</location>
        <topology evidence="1">Single-pass membrane protein</topology>
    </subcellularLocation>
</comment>
<keyword evidence="4 5" id="KW-0472">Membrane</keyword>
<comment type="caution">
    <text evidence="7">The sequence shown here is derived from an EMBL/GenBank/DDBJ whole genome shotgun (WGS) entry which is preliminary data.</text>
</comment>
<evidence type="ECO:0000256" key="3">
    <source>
        <dbReference type="ARBA" id="ARBA00022989"/>
    </source>
</evidence>
<accession>A0AAP0WUB3</accession>
<feature type="domain" description="Late embryogenesis abundant protein LEA-2 subgroup" evidence="6">
    <location>
        <begin position="136"/>
        <end position="218"/>
    </location>
</feature>
<evidence type="ECO:0000256" key="1">
    <source>
        <dbReference type="ARBA" id="ARBA00004167"/>
    </source>
</evidence>
<evidence type="ECO:0000256" key="2">
    <source>
        <dbReference type="ARBA" id="ARBA00022692"/>
    </source>
</evidence>
<gene>
    <name evidence="7" type="ORF">L1049_013469</name>
</gene>
<evidence type="ECO:0000313" key="8">
    <source>
        <dbReference type="Proteomes" id="UP001415857"/>
    </source>
</evidence>
<evidence type="ECO:0000313" key="7">
    <source>
        <dbReference type="EMBL" id="KAK9279787.1"/>
    </source>
</evidence>
<evidence type="ECO:0000256" key="4">
    <source>
        <dbReference type="ARBA" id="ARBA00023136"/>
    </source>
</evidence>